<name>A0ABV7F1P6_9BURK</name>
<accession>A0ABV7F1P6</accession>
<dbReference type="PIRSF" id="PIRSF005610">
    <property type="entry name" value="SirB"/>
    <property type="match status" value="1"/>
</dbReference>
<feature type="transmembrane region" description="Helical" evidence="1">
    <location>
        <begin position="6"/>
        <end position="27"/>
    </location>
</feature>
<evidence type="ECO:0000313" key="2">
    <source>
        <dbReference type="EMBL" id="MFC3108984.1"/>
    </source>
</evidence>
<reference evidence="3" key="1">
    <citation type="journal article" date="2019" name="Int. J. Syst. Evol. Microbiol.">
        <title>The Global Catalogue of Microorganisms (GCM) 10K type strain sequencing project: providing services to taxonomists for standard genome sequencing and annotation.</title>
        <authorList>
            <consortium name="The Broad Institute Genomics Platform"/>
            <consortium name="The Broad Institute Genome Sequencing Center for Infectious Disease"/>
            <person name="Wu L."/>
            <person name="Ma J."/>
        </authorList>
    </citation>
    <scope>NUCLEOTIDE SEQUENCE [LARGE SCALE GENOMIC DNA]</scope>
    <source>
        <strain evidence="3">KCTC 42986</strain>
    </source>
</reference>
<keyword evidence="1" id="KW-0812">Transmembrane</keyword>
<dbReference type="Pfam" id="PF04247">
    <property type="entry name" value="SirB"/>
    <property type="match status" value="1"/>
</dbReference>
<dbReference type="EMBL" id="JBHRTP010000040">
    <property type="protein sequence ID" value="MFC3108984.1"/>
    <property type="molecule type" value="Genomic_DNA"/>
</dbReference>
<evidence type="ECO:0000313" key="3">
    <source>
        <dbReference type="Proteomes" id="UP001595530"/>
    </source>
</evidence>
<proteinExistence type="predicted"/>
<feature type="transmembrane region" description="Helical" evidence="1">
    <location>
        <begin position="67"/>
        <end position="85"/>
    </location>
</feature>
<sequence>MDYLAIKHLHIACATLSGSLFLLRGVWMLRDSTMLQRRWVRIAPHMVDALLLTSAMIMVIWSGQYPFVQNWLTAKVLALIAYIALGSIALKRGRSKPVRVCAFIAAVATFAYIGSVATTKQVLVFA</sequence>
<gene>
    <name evidence="2" type="ORF">ACFOFO_13630</name>
</gene>
<dbReference type="PANTHER" id="PTHR39594:SF1">
    <property type="entry name" value="PROTEIN YCHQ"/>
    <property type="match status" value="1"/>
</dbReference>
<protein>
    <submittedName>
        <fullName evidence="2">SirB2 family protein</fullName>
    </submittedName>
</protein>
<dbReference type="RefSeq" id="WP_390323490.1">
    <property type="nucleotide sequence ID" value="NZ_JBHRTP010000040.1"/>
</dbReference>
<organism evidence="2 3">
    <name type="scientific">Undibacterium arcticum</name>
    <dbReference type="NCBI Taxonomy" id="1762892"/>
    <lineage>
        <taxon>Bacteria</taxon>
        <taxon>Pseudomonadati</taxon>
        <taxon>Pseudomonadota</taxon>
        <taxon>Betaproteobacteria</taxon>
        <taxon>Burkholderiales</taxon>
        <taxon>Oxalobacteraceae</taxon>
        <taxon>Undibacterium</taxon>
    </lineage>
</organism>
<feature type="transmembrane region" description="Helical" evidence="1">
    <location>
        <begin position="39"/>
        <end position="61"/>
    </location>
</feature>
<dbReference type="InterPro" id="IPR007360">
    <property type="entry name" value="SirB"/>
</dbReference>
<dbReference type="Proteomes" id="UP001595530">
    <property type="component" value="Unassembled WGS sequence"/>
</dbReference>
<feature type="transmembrane region" description="Helical" evidence="1">
    <location>
        <begin position="97"/>
        <end position="117"/>
    </location>
</feature>
<keyword evidence="1" id="KW-1133">Transmembrane helix</keyword>
<keyword evidence="1" id="KW-0472">Membrane</keyword>
<keyword evidence="3" id="KW-1185">Reference proteome</keyword>
<comment type="caution">
    <text evidence="2">The sequence shown here is derived from an EMBL/GenBank/DDBJ whole genome shotgun (WGS) entry which is preliminary data.</text>
</comment>
<dbReference type="PANTHER" id="PTHR39594">
    <property type="entry name" value="PROTEIN YCHQ"/>
    <property type="match status" value="1"/>
</dbReference>
<evidence type="ECO:0000256" key="1">
    <source>
        <dbReference type="SAM" id="Phobius"/>
    </source>
</evidence>